<evidence type="ECO:0008006" key="3">
    <source>
        <dbReference type="Google" id="ProtNLM"/>
    </source>
</evidence>
<proteinExistence type="predicted"/>
<gene>
    <name evidence="1" type="ORF">PHLCEN_2v9940</name>
</gene>
<evidence type="ECO:0000313" key="2">
    <source>
        <dbReference type="Proteomes" id="UP000186601"/>
    </source>
</evidence>
<protein>
    <recommendedName>
        <fullName evidence="3">F-box domain-containing protein</fullName>
    </recommendedName>
</protein>
<dbReference type="Gene3D" id="3.80.10.10">
    <property type="entry name" value="Ribonuclease Inhibitor"/>
    <property type="match status" value="1"/>
</dbReference>
<sequence length="495" mass="54741">MHSALLIDEVLEVILEHCSDWQPEDYRWTLCQVARSCKAWKDPALDRLWKRLAKVDPLLLLLNEQGDGGKPILPHLVSANLHHDGCLIPSHWIDATALQSLDVDVRASSSSPASLARGTNIANLLSHSSIVKLRVRGWMTQALNNTINTLGSSLQSLILHTGKSLTAQTLAAISLFPRMEELNLHASHIEGDSFLESVDSLLAQYNATILPSFPTLHTLRIRGTRSLFCAILTCLPSGTLRSLYLETEDPEQGVATWKPTFDLLVSKTSDSLIEFTLDQILEPEEMDAILSLNTERASDADTHIASALDTLRPLRGLKALKKFTVDGMILPEFTDKDLEELAKWWPNLEHLDLGTLPGVLEHGGAEAEKWKPKVTVKALEVLAKCCPDLRSLTLPLDICENSSELSKTCHNQNNDAVIQQRTLTRLLVGYKAVSEDKDSEVIPAFVRTALRLFPEIQEIECTSLDRSVSVDVALEVSLKEHGLRVGTLDGFANGR</sequence>
<dbReference type="Proteomes" id="UP000186601">
    <property type="component" value="Unassembled WGS sequence"/>
</dbReference>
<dbReference type="AlphaFoldDB" id="A0A2R6NPC7"/>
<reference evidence="1 2" key="1">
    <citation type="submission" date="2018-02" db="EMBL/GenBank/DDBJ databases">
        <title>Genome sequence of the basidiomycete white-rot fungus Phlebia centrifuga.</title>
        <authorList>
            <person name="Granchi Z."/>
            <person name="Peng M."/>
            <person name="de Vries R.P."/>
            <person name="Hilden K."/>
            <person name="Makela M.R."/>
            <person name="Grigoriev I."/>
            <person name="Riley R."/>
        </authorList>
    </citation>
    <scope>NUCLEOTIDE SEQUENCE [LARGE SCALE GENOMIC DNA]</scope>
    <source>
        <strain evidence="1 2">FBCC195</strain>
    </source>
</reference>
<accession>A0A2R6NPC7</accession>
<comment type="caution">
    <text evidence="1">The sequence shown here is derived from an EMBL/GenBank/DDBJ whole genome shotgun (WGS) entry which is preliminary data.</text>
</comment>
<dbReference type="InterPro" id="IPR032675">
    <property type="entry name" value="LRR_dom_sf"/>
</dbReference>
<organism evidence="1 2">
    <name type="scientific">Hermanssonia centrifuga</name>
    <dbReference type="NCBI Taxonomy" id="98765"/>
    <lineage>
        <taxon>Eukaryota</taxon>
        <taxon>Fungi</taxon>
        <taxon>Dikarya</taxon>
        <taxon>Basidiomycota</taxon>
        <taxon>Agaricomycotina</taxon>
        <taxon>Agaricomycetes</taxon>
        <taxon>Polyporales</taxon>
        <taxon>Meruliaceae</taxon>
        <taxon>Hermanssonia</taxon>
    </lineage>
</organism>
<name>A0A2R6NPC7_9APHY</name>
<dbReference type="PANTHER" id="PTHR38926">
    <property type="entry name" value="F-BOX DOMAIN CONTAINING PROTEIN, EXPRESSED"/>
    <property type="match status" value="1"/>
</dbReference>
<dbReference type="PANTHER" id="PTHR38926:SF5">
    <property type="entry name" value="F-BOX AND LEUCINE-RICH REPEAT PROTEIN 6"/>
    <property type="match status" value="1"/>
</dbReference>
<dbReference type="STRING" id="98765.A0A2R6NPC7"/>
<dbReference type="EMBL" id="MLYV02000996">
    <property type="protein sequence ID" value="PSR74323.1"/>
    <property type="molecule type" value="Genomic_DNA"/>
</dbReference>
<dbReference type="SUPFAM" id="SSF52047">
    <property type="entry name" value="RNI-like"/>
    <property type="match status" value="1"/>
</dbReference>
<keyword evidence="2" id="KW-1185">Reference proteome</keyword>
<dbReference type="OrthoDB" id="2663142at2759"/>
<evidence type="ECO:0000313" key="1">
    <source>
        <dbReference type="EMBL" id="PSR74323.1"/>
    </source>
</evidence>